<accession>A0A0Q3X0N6</accession>
<dbReference type="PROSITE" id="PS50830">
    <property type="entry name" value="TNASE_3"/>
    <property type="match status" value="1"/>
</dbReference>
<feature type="compositionally biased region" description="Low complexity" evidence="4">
    <location>
        <begin position="171"/>
        <end position="200"/>
    </location>
</feature>
<keyword evidence="7" id="KW-1185">Reference proteome</keyword>
<dbReference type="SMART" id="SM00318">
    <property type="entry name" value="SNc"/>
    <property type="match status" value="1"/>
</dbReference>
<dbReference type="GO" id="GO:0016787">
    <property type="term" value="F:hydrolase activity"/>
    <property type="evidence" value="ECO:0007669"/>
    <property type="project" value="UniProtKB-KW"/>
</dbReference>
<evidence type="ECO:0000256" key="1">
    <source>
        <dbReference type="ARBA" id="ARBA00022722"/>
    </source>
</evidence>
<keyword evidence="3" id="KW-0378">Hydrolase</keyword>
<sequence>MLGACSQQTENHTNQTALPKGLVSGTVVKNVDGDTVHVSINGKEEDIRLLLIDTPETHKPGTPVQPYGPEASNYAEKELAVGTKVMVEEGVKGHERDKYGRLLAYIYLPNGKMYNEEVVKKGLARVAYIYEPNTKHLSDLKEDENYAKSHKLGIWSIPGYVTDRGYDISKSSKSSSNTVSKHTSTGVQYSSNNTSKNTSSDGKENNTSCKGKIKGNANSKIYHVPGGEYYNLNMKHIVWFCSESDAQKAGYRKSQR</sequence>
<dbReference type="InterPro" id="IPR035451">
    <property type="entry name" value="Ada-like_dom_sf"/>
</dbReference>
<name>A0A0Q3X0N6_9BACI</name>
<reference evidence="6 7" key="1">
    <citation type="submission" date="2015-09" db="EMBL/GenBank/DDBJ databases">
        <title>Genome sequencing project for genomic taxonomy and phylogenomics of Bacillus-like bacteria.</title>
        <authorList>
            <person name="Liu B."/>
            <person name="Wang J."/>
            <person name="Zhu Y."/>
            <person name="Liu G."/>
            <person name="Chen Q."/>
            <person name="Chen Z."/>
            <person name="Lan J."/>
            <person name="Che J."/>
            <person name="Ge C."/>
            <person name="Shi H."/>
            <person name="Pan Z."/>
            <person name="Liu X."/>
        </authorList>
    </citation>
    <scope>NUCLEOTIDE SEQUENCE [LARGE SCALE GENOMIC DNA]</scope>
    <source>
        <strain evidence="6 7">LMG 18435</strain>
    </source>
</reference>
<keyword evidence="1" id="KW-0540">Nuclease</keyword>
<dbReference type="SUPFAM" id="SSF50199">
    <property type="entry name" value="Staphylococcal nuclease"/>
    <property type="match status" value="1"/>
</dbReference>
<dbReference type="Pfam" id="PF00565">
    <property type="entry name" value="SNase"/>
    <property type="match status" value="1"/>
</dbReference>
<evidence type="ECO:0000256" key="4">
    <source>
        <dbReference type="SAM" id="MobiDB-lite"/>
    </source>
</evidence>
<dbReference type="InterPro" id="IPR002071">
    <property type="entry name" value="Thermonucl_AS"/>
</dbReference>
<dbReference type="SUPFAM" id="SSF57884">
    <property type="entry name" value="Ada DNA repair protein, N-terminal domain (N-Ada 10)"/>
    <property type="match status" value="1"/>
</dbReference>
<dbReference type="InterPro" id="IPR035437">
    <property type="entry name" value="SNase_OB-fold_sf"/>
</dbReference>
<gene>
    <name evidence="6" type="ORF">AN964_16080</name>
</gene>
<evidence type="ECO:0000313" key="6">
    <source>
        <dbReference type="EMBL" id="KQL55530.1"/>
    </source>
</evidence>
<proteinExistence type="predicted"/>
<dbReference type="AlphaFoldDB" id="A0A0Q3X0N6"/>
<feature type="domain" description="TNase-like" evidence="5">
    <location>
        <begin position="21"/>
        <end position="157"/>
    </location>
</feature>
<dbReference type="PROSITE" id="PS01123">
    <property type="entry name" value="TNASE_1"/>
    <property type="match status" value="1"/>
</dbReference>
<evidence type="ECO:0000313" key="7">
    <source>
        <dbReference type="Proteomes" id="UP000051888"/>
    </source>
</evidence>
<dbReference type="PATRIC" id="fig|157838.3.peg.3553"/>
<dbReference type="Proteomes" id="UP000051888">
    <property type="component" value="Unassembled WGS sequence"/>
</dbReference>
<dbReference type="Gene3D" id="3.40.10.10">
    <property type="entry name" value="DNA Methylphosphotriester Repair Domain"/>
    <property type="match status" value="1"/>
</dbReference>
<protein>
    <recommendedName>
        <fullName evidence="5">TNase-like domain-containing protein</fullName>
    </recommendedName>
</protein>
<dbReference type="InterPro" id="IPR016071">
    <property type="entry name" value="Staphylococal_nuclease_OB-fold"/>
</dbReference>
<dbReference type="EMBL" id="LJJC01000004">
    <property type="protein sequence ID" value="KQL55530.1"/>
    <property type="molecule type" value="Genomic_DNA"/>
</dbReference>
<keyword evidence="2" id="KW-0255">Endonuclease</keyword>
<dbReference type="GO" id="GO:0004519">
    <property type="term" value="F:endonuclease activity"/>
    <property type="evidence" value="ECO:0007669"/>
    <property type="project" value="UniProtKB-KW"/>
</dbReference>
<feature type="region of interest" description="Disordered" evidence="4">
    <location>
        <begin position="171"/>
        <end position="215"/>
    </location>
</feature>
<organism evidence="6 7">
    <name type="scientific">Heyndrickxia shackletonii</name>
    <dbReference type="NCBI Taxonomy" id="157838"/>
    <lineage>
        <taxon>Bacteria</taxon>
        <taxon>Bacillati</taxon>
        <taxon>Bacillota</taxon>
        <taxon>Bacilli</taxon>
        <taxon>Bacillales</taxon>
        <taxon>Bacillaceae</taxon>
        <taxon>Heyndrickxia</taxon>
    </lineage>
</organism>
<dbReference type="GO" id="GO:0003676">
    <property type="term" value="F:nucleic acid binding"/>
    <property type="evidence" value="ECO:0007669"/>
    <property type="project" value="InterPro"/>
</dbReference>
<evidence type="ECO:0000256" key="3">
    <source>
        <dbReference type="ARBA" id="ARBA00022801"/>
    </source>
</evidence>
<evidence type="ECO:0000256" key="2">
    <source>
        <dbReference type="ARBA" id="ARBA00022759"/>
    </source>
</evidence>
<dbReference type="PANTHER" id="PTHR12302">
    <property type="entry name" value="EBNA2 BINDING PROTEIN P100"/>
    <property type="match status" value="1"/>
</dbReference>
<dbReference type="Gene3D" id="2.40.50.90">
    <property type="match status" value="1"/>
</dbReference>
<evidence type="ECO:0000259" key="5">
    <source>
        <dbReference type="PROSITE" id="PS50830"/>
    </source>
</evidence>
<dbReference type="PANTHER" id="PTHR12302:SF3">
    <property type="entry name" value="SERINE_THREONINE-PROTEIN KINASE 31"/>
    <property type="match status" value="1"/>
</dbReference>
<dbReference type="PROSITE" id="PS01284">
    <property type="entry name" value="TNASE_2"/>
    <property type="match status" value="1"/>
</dbReference>
<dbReference type="CDD" id="cd00175">
    <property type="entry name" value="SNc"/>
    <property type="match status" value="1"/>
</dbReference>
<dbReference type="STRING" id="157838.AN964_16080"/>
<comment type="caution">
    <text evidence="6">The sequence shown here is derived from an EMBL/GenBank/DDBJ whole genome shotgun (WGS) entry which is preliminary data.</text>
</comment>